<dbReference type="EMBL" id="CAEZZR010000018">
    <property type="protein sequence ID" value="CAB4766945.1"/>
    <property type="molecule type" value="Genomic_DNA"/>
</dbReference>
<dbReference type="PANTHER" id="PTHR10151:SF120">
    <property type="entry name" value="BIS(5'-ADENOSYL)-TRIPHOSPHATASE"/>
    <property type="match status" value="1"/>
</dbReference>
<evidence type="ECO:0000313" key="1">
    <source>
        <dbReference type="EMBL" id="CAB4655408.1"/>
    </source>
</evidence>
<evidence type="ECO:0000313" key="2">
    <source>
        <dbReference type="EMBL" id="CAB4766945.1"/>
    </source>
</evidence>
<sequence>MHLADVASSIFSSLGLDDVEDRIGCGPSPAGRECLFLIDGFGADVLAQYADLAPTLSSMRHFAPIDSPFPSTTATSLTCLSTGVLPGIHGMLGYTVRVPRSGGRILNSIKWDERVDPISWQPVPTLFERAAQQDISVSHVAAKRYENTGFTRATFRGAQYRGANVVADLVAQTKVALKTAPAFAYVYVNDLDVAGHSDGVGSEKWLAALKYVDHVAHMIISQIPQGTRFWLTADHGMINVKEKIVLGLDNPLMQGVSLLAGEPRARHIYLDEANLSEPENVAEIWSSFLGSRARVFTQAQAIADGLFGENVSLDAQERMGDIIAIANDGVIFIDPEREVMESAMVGHHGAMTDAERLIPLAVLETT</sequence>
<dbReference type="Pfam" id="PF01663">
    <property type="entry name" value="Phosphodiest"/>
    <property type="match status" value="1"/>
</dbReference>
<dbReference type="InterPro" id="IPR002591">
    <property type="entry name" value="Phosphodiest/P_Trfase"/>
</dbReference>
<dbReference type="PANTHER" id="PTHR10151">
    <property type="entry name" value="ECTONUCLEOTIDE PYROPHOSPHATASE/PHOSPHODIESTERASE"/>
    <property type="match status" value="1"/>
</dbReference>
<dbReference type="Gene3D" id="3.40.720.10">
    <property type="entry name" value="Alkaline Phosphatase, subunit A"/>
    <property type="match status" value="1"/>
</dbReference>
<proteinExistence type="predicted"/>
<protein>
    <submittedName>
        <fullName evidence="3">Unannotated protein</fullName>
    </submittedName>
</protein>
<dbReference type="AlphaFoldDB" id="A0A6J6ZDW9"/>
<evidence type="ECO:0000313" key="3">
    <source>
        <dbReference type="EMBL" id="CAB4817816.1"/>
    </source>
</evidence>
<dbReference type="GO" id="GO:0016787">
    <property type="term" value="F:hydrolase activity"/>
    <property type="evidence" value="ECO:0007669"/>
    <property type="project" value="UniProtKB-ARBA"/>
</dbReference>
<gene>
    <name evidence="1" type="ORF">UFOPK2254_00404</name>
    <name evidence="2" type="ORF">UFOPK2907_00312</name>
    <name evidence="3" type="ORF">UFOPK3197_00008</name>
</gene>
<accession>A0A6J6ZDW9</accession>
<dbReference type="EMBL" id="CAEZWO010000026">
    <property type="protein sequence ID" value="CAB4655408.1"/>
    <property type="molecule type" value="Genomic_DNA"/>
</dbReference>
<dbReference type="SUPFAM" id="SSF53649">
    <property type="entry name" value="Alkaline phosphatase-like"/>
    <property type="match status" value="1"/>
</dbReference>
<dbReference type="EMBL" id="CAFABI010000001">
    <property type="protein sequence ID" value="CAB4817816.1"/>
    <property type="molecule type" value="Genomic_DNA"/>
</dbReference>
<dbReference type="InterPro" id="IPR017850">
    <property type="entry name" value="Alkaline_phosphatase_core_sf"/>
</dbReference>
<organism evidence="3">
    <name type="scientific">freshwater metagenome</name>
    <dbReference type="NCBI Taxonomy" id="449393"/>
    <lineage>
        <taxon>unclassified sequences</taxon>
        <taxon>metagenomes</taxon>
        <taxon>ecological metagenomes</taxon>
    </lineage>
</organism>
<reference evidence="3" key="1">
    <citation type="submission" date="2020-05" db="EMBL/GenBank/DDBJ databases">
        <authorList>
            <person name="Chiriac C."/>
            <person name="Salcher M."/>
            <person name="Ghai R."/>
            <person name="Kavagutti S V."/>
        </authorList>
    </citation>
    <scope>NUCLEOTIDE SEQUENCE</scope>
</reference>
<name>A0A6J6ZDW9_9ZZZZ</name>